<proteinExistence type="predicted"/>
<dbReference type="Pfam" id="PF06719">
    <property type="entry name" value="AraC_N"/>
    <property type="match status" value="1"/>
</dbReference>
<dbReference type="GO" id="GO:0043565">
    <property type="term" value="F:sequence-specific DNA binding"/>
    <property type="evidence" value="ECO:0007669"/>
    <property type="project" value="InterPro"/>
</dbReference>
<evidence type="ECO:0000256" key="1">
    <source>
        <dbReference type="ARBA" id="ARBA00023015"/>
    </source>
</evidence>
<name>A0A853JDD9_9GAMM</name>
<sequence length="315" mass="34360">MPDHAHNVVAARQGTEAQRAELADRIARNVPGEGVHECAVPGLALIHADAPSQPIPCVYHPSLCVVVQGRKQAMLGDDLYVYDPLHYLLVSMSVPVTGRVIEATAERPYLCLRIEIDPATVAELAPQLATPPAATPARDEGRPLHLARTEEPLLDAILRLVRLLDTPAEAGVLAPLALREIHYRVLVGELGPRLLALCQVDGASHRLARAIDLLKTHYAEPLRIDRVAAAAHMSPSTLHQRFKAATAMTPLQFQKQLRLQEARRLMLMEGVEAAAAAHRVGYESPSQFSREYRRLFGAPPRREVQAALLGRSAAG</sequence>
<dbReference type="PROSITE" id="PS01124">
    <property type="entry name" value="HTH_ARAC_FAMILY_2"/>
    <property type="match status" value="1"/>
</dbReference>
<dbReference type="SMART" id="SM00342">
    <property type="entry name" value="HTH_ARAC"/>
    <property type="match status" value="1"/>
</dbReference>
<accession>A0A853JDD9</accession>
<dbReference type="EMBL" id="JACCKA010000059">
    <property type="protein sequence ID" value="NZA26627.1"/>
    <property type="molecule type" value="Genomic_DNA"/>
</dbReference>
<dbReference type="Pfam" id="PF12833">
    <property type="entry name" value="HTH_18"/>
    <property type="match status" value="1"/>
</dbReference>
<evidence type="ECO:0000313" key="5">
    <source>
        <dbReference type="Proteomes" id="UP000578091"/>
    </source>
</evidence>
<evidence type="ECO:0000313" key="4">
    <source>
        <dbReference type="EMBL" id="NZA26627.1"/>
    </source>
</evidence>
<dbReference type="PANTHER" id="PTHR43436">
    <property type="entry name" value="ARAC-FAMILY TRANSCRIPTIONAL REGULATOR"/>
    <property type="match status" value="1"/>
</dbReference>
<evidence type="ECO:0000259" key="3">
    <source>
        <dbReference type="PROSITE" id="PS01124"/>
    </source>
</evidence>
<comment type="caution">
    <text evidence="4">The sequence shown here is derived from an EMBL/GenBank/DDBJ whole genome shotgun (WGS) entry which is preliminary data.</text>
</comment>
<keyword evidence="5" id="KW-1185">Reference proteome</keyword>
<protein>
    <submittedName>
        <fullName evidence="4">AraC family transcriptional regulator</fullName>
    </submittedName>
</protein>
<evidence type="ECO:0000256" key="2">
    <source>
        <dbReference type="ARBA" id="ARBA00023163"/>
    </source>
</evidence>
<dbReference type="InterPro" id="IPR009594">
    <property type="entry name" value="Tscrpt_reg_HTH_AraC_N"/>
</dbReference>
<dbReference type="InterPro" id="IPR009057">
    <property type="entry name" value="Homeodomain-like_sf"/>
</dbReference>
<dbReference type="SUPFAM" id="SSF46689">
    <property type="entry name" value="Homeodomain-like"/>
    <property type="match status" value="2"/>
</dbReference>
<dbReference type="Proteomes" id="UP000578091">
    <property type="component" value="Unassembled WGS sequence"/>
</dbReference>
<dbReference type="InterPro" id="IPR018060">
    <property type="entry name" value="HTH_AraC"/>
</dbReference>
<dbReference type="AlphaFoldDB" id="A0A853JDD9"/>
<keyword evidence="2" id="KW-0804">Transcription</keyword>
<dbReference type="PANTHER" id="PTHR43436:SF1">
    <property type="entry name" value="TRANSCRIPTIONAL REGULATORY PROTEIN"/>
    <property type="match status" value="1"/>
</dbReference>
<reference evidence="4 5" key="1">
    <citation type="submission" date="2020-07" db="EMBL/GenBank/DDBJ databases">
        <title>Luteimonas sp. SJ-92.</title>
        <authorList>
            <person name="Huang X.-X."/>
            <person name="Xu L."/>
            <person name="Sun J.-Q."/>
        </authorList>
    </citation>
    <scope>NUCLEOTIDE SEQUENCE [LARGE SCALE GENOMIC DNA]</scope>
    <source>
        <strain evidence="4 5">SJ-92</strain>
    </source>
</reference>
<dbReference type="Gene3D" id="1.10.10.60">
    <property type="entry name" value="Homeodomain-like"/>
    <property type="match status" value="1"/>
</dbReference>
<dbReference type="GO" id="GO:0003700">
    <property type="term" value="F:DNA-binding transcription factor activity"/>
    <property type="evidence" value="ECO:0007669"/>
    <property type="project" value="InterPro"/>
</dbReference>
<feature type="domain" description="HTH araC/xylS-type" evidence="3">
    <location>
        <begin position="208"/>
        <end position="306"/>
    </location>
</feature>
<gene>
    <name evidence="4" type="ORF">H0E84_09540</name>
</gene>
<organism evidence="4 5">
    <name type="scientific">Luteimonas salinisoli</name>
    <dbReference type="NCBI Taxonomy" id="2752307"/>
    <lineage>
        <taxon>Bacteria</taxon>
        <taxon>Pseudomonadati</taxon>
        <taxon>Pseudomonadota</taxon>
        <taxon>Gammaproteobacteria</taxon>
        <taxon>Lysobacterales</taxon>
        <taxon>Lysobacteraceae</taxon>
        <taxon>Luteimonas</taxon>
    </lineage>
</organism>
<dbReference type="RefSeq" id="WP_180678417.1">
    <property type="nucleotide sequence ID" value="NZ_JACCKA010000059.1"/>
</dbReference>
<keyword evidence="1" id="KW-0805">Transcription regulation</keyword>